<feature type="region of interest" description="Disordered" evidence="1">
    <location>
        <begin position="45"/>
        <end position="64"/>
    </location>
</feature>
<reference evidence="2" key="2">
    <citation type="journal article" date="2020" name="Nat. Commun.">
        <title>Large-scale genome sequencing of mycorrhizal fungi provides insights into the early evolution of symbiotic traits.</title>
        <authorList>
            <person name="Miyauchi S."/>
            <person name="Kiss E."/>
            <person name="Kuo A."/>
            <person name="Drula E."/>
            <person name="Kohler A."/>
            <person name="Sanchez-Garcia M."/>
            <person name="Morin E."/>
            <person name="Andreopoulos B."/>
            <person name="Barry K.W."/>
            <person name="Bonito G."/>
            <person name="Buee M."/>
            <person name="Carver A."/>
            <person name="Chen C."/>
            <person name="Cichocki N."/>
            <person name="Clum A."/>
            <person name="Culley D."/>
            <person name="Crous P.W."/>
            <person name="Fauchery L."/>
            <person name="Girlanda M."/>
            <person name="Hayes R.D."/>
            <person name="Keri Z."/>
            <person name="LaButti K."/>
            <person name="Lipzen A."/>
            <person name="Lombard V."/>
            <person name="Magnuson J."/>
            <person name="Maillard F."/>
            <person name="Murat C."/>
            <person name="Nolan M."/>
            <person name="Ohm R.A."/>
            <person name="Pangilinan J."/>
            <person name="Pereira M.F."/>
            <person name="Perotto S."/>
            <person name="Peter M."/>
            <person name="Pfister S."/>
            <person name="Riley R."/>
            <person name="Sitrit Y."/>
            <person name="Stielow J.B."/>
            <person name="Szollosi G."/>
            <person name="Zifcakova L."/>
            <person name="Stursova M."/>
            <person name="Spatafora J.W."/>
            <person name="Tedersoo L."/>
            <person name="Vaario L.M."/>
            <person name="Yamada A."/>
            <person name="Yan M."/>
            <person name="Wang P."/>
            <person name="Xu J."/>
            <person name="Bruns T."/>
            <person name="Baldrian P."/>
            <person name="Vilgalys R."/>
            <person name="Dunand C."/>
            <person name="Henrissat B."/>
            <person name="Grigoriev I.V."/>
            <person name="Hibbett D."/>
            <person name="Nagy L.G."/>
            <person name="Martin F.M."/>
        </authorList>
    </citation>
    <scope>NUCLEOTIDE SEQUENCE</scope>
    <source>
        <strain evidence="2">BED1</strain>
    </source>
</reference>
<sequence>MTPSHQTSVSVTHVEATPRQPVLKKAKTELTPVETIGTATSVDVVESKTSKTAGTESKSRSDYKNSDLPITVDHRWTNAFMDTVILWAGGQPNIWSIPDETLATALQKIFAVVYPNVEHEVTTSSAVFGVVWQRLLEWRSGFGSTALVMVIHFFWEIVKDNAELESSNGMIHEIAEYLISPPHFPFMHEDCDDPNPARNFRSDFILKLVGTAHLSKITGAVDIPSLGTAELKKGYGMECVIALAAAALERAFTLVRDGVIDVRDAVKEMAEKKGKITLPKTLNKATGNMSKGTSMFSMGNWGGETQSYTISVTKKGPENTADIVTSAYALLDRGPTNASSSDSTDTADPRALLWYFFSTGPYGAH</sequence>
<feature type="compositionally biased region" description="Polar residues" evidence="1">
    <location>
        <begin position="1"/>
        <end position="11"/>
    </location>
</feature>
<dbReference type="Proteomes" id="UP001194468">
    <property type="component" value="Unassembled WGS sequence"/>
</dbReference>
<evidence type="ECO:0000256" key="1">
    <source>
        <dbReference type="SAM" id="MobiDB-lite"/>
    </source>
</evidence>
<dbReference type="EMBL" id="WHUW01000053">
    <property type="protein sequence ID" value="KAF8431065.1"/>
    <property type="molecule type" value="Genomic_DNA"/>
</dbReference>
<organism evidence="2 3">
    <name type="scientific">Boletus edulis BED1</name>
    <dbReference type="NCBI Taxonomy" id="1328754"/>
    <lineage>
        <taxon>Eukaryota</taxon>
        <taxon>Fungi</taxon>
        <taxon>Dikarya</taxon>
        <taxon>Basidiomycota</taxon>
        <taxon>Agaricomycotina</taxon>
        <taxon>Agaricomycetes</taxon>
        <taxon>Agaricomycetidae</taxon>
        <taxon>Boletales</taxon>
        <taxon>Boletineae</taxon>
        <taxon>Boletaceae</taxon>
        <taxon>Boletoideae</taxon>
        <taxon>Boletus</taxon>
    </lineage>
</organism>
<gene>
    <name evidence="2" type="ORF">L210DRAFT_861645</name>
</gene>
<keyword evidence="3" id="KW-1185">Reference proteome</keyword>
<evidence type="ECO:0000313" key="2">
    <source>
        <dbReference type="EMBL" id="KAF8431065.1"/>
    </source>
</evidence>
<protein>
    <submittedName>
        <fullName evidence="2">Uncharacterized protein</fullName>
    </submittedName>
</protein>
<comment type="caution">
    <text evidence="2">The sequence shown here is derived from an EMBL/GenBank/DDBJ whole genome shotgun (WGS) entry which is preliminary data.</text>
</comment>
<dbReference type="AlphaFoldDB" id="A0AAD4G9V3"/>
<feature type="region of interest" description="Disordered" evidence="1">
    <location>
        <begin position="1"/>
        <end position="20"/>
    </location>
</feature>
<name>A0AAD4G9V3_BOLED</name>
<accession>A0AAD4G9V3</accession>
<proteinExistence type="predicted"/>
<reference evidence="2" key="1">
    <citation type="submission" date="2019-10" db="EMBL/GenBank/DDBJ databases">
        <authorList>
            <consortium name="DOE Joint Genome Institute"/>
            <person name="Kuo A."/>
            <person name="Miyauchi S."/>
            <person name="Kiss E."/>
            <person name="Drula E."/>
            <person name="Kohler A."/>
            <person name="Sanchez-Garcia M."/>
            <person name="Andreopoulos B."/>
            <person name="Barry K.W."/>
            <person name="Bonito G."/>
            <person name="Buee M."/>
            <person name="Carver A."/>
            <person name="Chen C."/>
            <person name="Cichocki N."/>
            <person name="Clum A."/>
            <person name="Culley D."/>
            <person name="Crous P.W."/>
            <person name="Fauchery L."/>
            <person name="Girlanda M."/>
            <person name="Hayes R."/>
            <person name="Keri Z."/>
            <person name="LaButti K."/>
            <person name="Lipzen A."/>
            <person name="Lombard V."/>
            <person name="Magnuson J."/>
            <person name="Maillard F."/>
            <person name="Morin E."/>
            <person name="Murat C."/>
            <person name="Nolan M."/>
            <person name="Ohm R."/>
            <person name="Pangilinan J."/>
            <person name="Pereira M."/>
            <person name="Perotto S."/>
            <person name="Peter M."/>
            <person name="Riley R."/>
            <person name="Sitrit Y."/>
            <person name="Stielow B."/>
            <person name="Szollosi G."/>
            <person name="Zifcakova L."/>
            <person name="Stursova M."/>
            <person name="Spatafora J.W."/>
            <person name="Tedersoo L."/>
            <person name="Vaario L.-M."/>
            <person name="Yamada A."/>
            <person name="Yan M."/>
            <person name="Wang P."/>
            <person name="Xu J."/>
            <person name="Bruns T."/>
            <person name="Baldrian P."/>
            <person name="Vilgalys R."/>
            <person name="Henrissat B."/>
            <person name="Grigoriev I.V."/>
            <person name="Hibbett D."/>
            <person name="Nagy L.G."/>
            <person name="Martin F.M."/>
        </authorList>
    </citation>
    <scope>NUCLEOTIDE SEQUENCE</scope>
    <source>
        <strain evidence="2">BED1</strain>
    </source>
</reference>
<evidence type="ECO:0000313" key="3">
    <source>
        <dbReference type="Proteomes" id="UP001194468"/>
    </source>
</evidence>